<feature type="binding site" evidence="6">
    <location>
        <position position="127"/>
    </location>
    <ligand>
        <name>Fe cation</name>
        <dbReference type="ChEBI" id="CHEBI:24875"/>
        <label>1</label>
    </ligand>
</feature>
<keyword evidence="7" id="KW-0963">Cytoplasm</keyword>
<dbReference type="InterPro" id="IPR041719">
    <property type="entry name" value="Ferritin_prok"/>
</dbReference>
<evidence type="ECO:0000313" key="9">
    <source>
        <dbReference type="EMBL" id="HAV92134.1"/>
    </source>
</evidence>
<organism evidence="9 10">
    <name type="scientific">candidate division WOR-3 bacterium</name>
    <dbReference type="NCBI Taxonomy" id="2052148"/>
    <lineage>
        <taxon>Bacteria</taxon>
        <taxon>Bacteria division WOR-3</taxon>
    </lineage>
</organism>
<dbReference type="Proteomes" id="UP000264062">
    <property type="component" value="Unassembled WGS sequence"/>
</dbReference>
<keyword evidence="2 7" id="KW-0409">Iron storage</keyword>
<dbReference type="InterPro" id="IPR008331">
    <property type="entry name" value="Ferritin_DPS_dom"/>
</dbReference>
<dbReference type="GO" id="GO:0008199">
    <property type="term" value="F:ferric iron binding"/>
    <property type="evidence" value="ECO:0007669"/>
    <property type="project" value="InterPro"/>
</dbReference>
<feature type="binding site" evidence="6">
    <location>
        <position position="94"/>
    </location>
    <ligand>
        <name>Fe cation</name>
        <dbReference type="ChEBI" id="CHEBI:24875"/>
        <label>1</label>
    </ligand>
</feature>
<evidence type="ECO:0000256" key="1">
    <source>
        <dbReference type="ARBA" id="ARBA00006950"/>
    </source>
</evidence>
<dbReference type="SUPFAM" id="SSF47240">
    <property type="entry name" value="Ferritin-like"/>
    <property type="match status" value="1"/>
</dbReference>
<comment type="catalytic activity">
    <reaction evidence="7">
        <text>4 Fe(2+) + O2 + 6 H2O = 4 iron(III) oxide-hydroxide + 12 H(+)</text>
        <dbReference type="Rhea" id="RHEA:11972"/>
        <dbReference type="ChEBI" id="CHEBI:15377"/>
        <dbReference type="ChEBI" id="CHEBI:15378"/>
        <dbReference type="ChEBI" id="CHEBI:15379"/>
        <dbReference type="ChEBI" id="CHEBI:29033"/>
        <dbReference type="ChEBI" id="CHEBI:78619"/>
        <dbReference type="EC" id="1.16.3.2"/>
    </reaction>
</comment>
<dbReference type="Gene3D" id="1.20.1260.10">
    <property type="match status" value="1"/>
</dbReference>
<dbReference type="GO" id="GO:0006826">
    <property type="term" value="P:iron ion transport"/>
    <property type="evidence" value="ECO:0007669"/>
    <property type="project" value="InterPro"/>
</dbReference>
<evidence type="ECO:0000256" key="2">
    <source>
        <dbReference type="ARBA" id="ARBA00022434"/>
    </source>
</evidence>
<dbReference type="PANTHER" id="PTHR11431:SF127">
    <property type="entry name" value="BACTERIAL NON-HEME FERRITIN"/>
    <property type="match status" value="1"/>
</dbReference>
<evidence type="ECO:0000256" key="7">
    <source>
        <dbReference type="RuleBase" id="RU361145"/>
    </source>
</evidence>
<keyword evidence="4" id="KW-0560">Oxidoreductase</keyword>
<dbReference type="GO" id="GO:0005829">
    <property type="term" value="C:cytosol"/>
    <property type="evidence" value="ECO:0007669"/>
    <property type="project" value="TreeGrafter"/>
</dbReference>
<evidence type="ECO:0000256" key="3">
    <source>
        <dbReference type="ARBA" id="ARBA00022723"/>
    </source>
</evidence>
<protein>
    <recommendedName>
        <fullName evidence="7">Ferritin</fullName>
        <ecNumber evidence="7">1.16.3.2</ecNumber>
    </recommendedName>
</protein>
<dbReference type="PROSITE" id="PS50905">
    <property type="entry name" value="FERRITIN_LIKE"/>
    <property type="match status" value="1"/>
</dbReference>
<dbReference type="GO" id="GO:0004322">
    <property type="term" value="F:ferroxidase activity"/>
    <property type="evidence" value="ECO:0007669"/>
    <property type="project" value="TreeGrafter"/>
</dbReference>
<evidence type="ECO:0000256" key="5">
    <source>
        <dbReference type="ARBA" id="ARBA00023004"/>
    </source>
</evidence>
<dbReference type="FunFam" id="1.20.1260.10:FF:000001">
    <property type="entry name" value="Non-heme ferritin"/>
    <property type="match status" value="1"/>
</dbReference>
<keyword evidence="5 6" id="KW-0408">Iron</keyword>
<dbReference type="Pfam" id="PF00210">
    <property type="entry name" value="Ferritin"/>
    <property type="match status" value="1"/>
</dbReference>
<comment type="caution">
    <text evidence="9">The sequence shown here is derived from an EMBL/GenBank/DDBJ whole genome shotgun (WGS) entry which is preliminary data.</text>
</comment>
<reference evidence="9 10" key="1">
    <citation type="journal article" date="2018" name="Nat. Biotechnol.">
        <title>A standardized bacterial taxonomy based on genome phylogeny substantially revises the tree of life.</title>
        <authorList>
            <person name="Parks D.H."/>
            <person name="Chuvochina M."/>
            <person name="Waite D.W."/>
            <person name="Rinke C."/>
            <person name="Skarshewski A."/>
            <person name="Chaumeil P.A."/>
            <person name="Hugenholtz P."/>
        </authorList>
    </citation>
    <scope>NUCLEOTIDE SEQUENCE [LARGE SCALE GENOMIC DNA]</scope>
    <source>
        <strain evidence="9">UBA9956</strain>
    </source>
</reference>
<comment type="function">
    <text evidence="7">Iron-storage protein.</text>
</comment>
<dbReference type="InterPro" id="IPR001519">
    <property type="entry name" value="Ferritin"/>
</dbReference>
<name>A0A350H9B8_UNCW3</name>
<proteinExistence type="inferred from homology"/>
<evidence type="ECO:0000313" key="10">
    <source>
        <dbReference type="Proteomes" id="UP000264062"/>
    </source>
</evidence>
<dbReference type="EMBL" id="DMZY01000090">
    <property type="protein sequence ID" value="HAV92134.1"/>
    <property type="molecule type" value="Genomic_DNA"/>
</dbReference>
<keyword evidence="3 6" id="KW-0479">Metal-binding</keyword>
<comment type="subcellular location">
    <subcellularLocation>
        <location evidence="7">Cytoplasm</location>
    </subcellularLocation>
</comment>
<gene>
    <name evidence="9" type="ORF">DCW38_03020</name>
</gene>
<dbReference type="CDD" id="cd01055">
    <property type="entry name" value="Nonheme_Ferritin"/>
    <property type="match status" value="1"/>
</dbReference>
<feature type="binding site" evidence="6">
    <location>
        <position position="50"/>
    </location>
    <ligand>
        <name>Fe cation</name>
        <dbReference type="ChEBI" id="CHEBI:24875"/>
        <label>1</label>
    </ligand>
</feature>
<accession>A0A350H9B8</accession>
<sequence length="162" mass="19196">MISKKMVKEINDQIQRELYSEYLYLQMAAFFKGENLDGFSKWMIFQAKEEHTHAMKFYEHLYERGEQVTFQAISAPKADYKNPLDVFKFAYNHELTVTKNISNLMSLAKKESDYATESFIKWFVDEQVEEEASFDKIVRILEKIKESSNALYMLDNQLSKRA</sequence>
<evidence type="ECO:0000256" key="4">
    <source>
        <dbReference type="ARBA" id="ARBA00023002"/>
    </source>
</evidence>
<dbReference type="GO" id="GO:0006879">
    <property type="term" value="P:intracellular iron ion homeostasis"/>
    <property type="evidence" value="ECO:0007669"/>
    <property type="project" value="UniProtKB-KW"/>
</dbReference>
<evidence type="ECO:0000256" key="6">
    <source>
        <dbReference type="PIRSR" id="PIRSR601519-1"/>
    </source>
</evidence>
<feature type="binding site" evidence="6">
    <location>
        <position position="17"/>
    </location>
    <ligand>
        <name>Fe cation</name>
        <dbReference type="ChEBI" id="CHEBI:24875"/>
        <label>1</label>
    </ligand>
</feature>
<feature type="domain" description="Ferritin-like diiron" evidence="8">
    <location>
        <begin position="1"/>
        <end position="145"/>
    </location>
</feature>
<dbReference type="GO" id="GO:0008198">
    <property type="term" value="F:ferrous iron binding"/>
    <property type="evidence" value="ECO:0007669"/>
    <property type="project" value="TreeGrafter"/>
</dbReference>
<dbReference type="EC" id="1.16.3.2" evidence="7"/>
<comment type="similarity">
    <text evidence="1 7">Belongs to the ferritin family. Prokaryotic subfamily.</text>
</comment>
<evidence type="ECO:0000259" key="8">
    <source>
        <dbReference type="PROSITE" id="PS50905"/>
    </source>
</evidence>
<feature type="binding site" evidence="6">
    <location>
        <position position="53"/>
    </location>
    <ligand>
        <name>Fe cation</name>
        <dbReference type="ChEBI" id="CHEBI:24875"/>
        <label>1</label>
    </ligand>
</feature>
<dbReference type="InterPro" id="IPR009040">
    <property type="entry name" value="Ferritin-like_diiron"/>
</dbReference>
<dbReference type="PANTHER" id="PTHR11431">
    <property type="entry name" value="FERRITIN"/>
    <property type="match status" value="1"/>
</dbReference>
<dbReference type="GO" id="GO:0042802">
    <property type="term" value="F:identical protein binding"/>
    <property type="evidence" value="ECO:0007669"/>
    <property type="project" value="UniProtKB-ARBA"/>
</dbReference>
<dbReference type="InterPro" id="IPR009078">
    <property type="entry name" value="Ferritin-like_SF"/>
</dbReference>
<dbReference type="AlphaFoldDB" id="A0A350H9B8"/>
<dbReference type="InterPro" id="IPR012347">
    <property type="entry name" value="Ferritin-like"/>
</dbReference>